<keyword evidence="1" id="KW-0732">Signal</keyword>
<accession>A0ABR3VLK6</accession>
<protein>
    <submittedName>
        <fullName evidence="2">Uncharacterized protein</fullName>
    </submittedName>
</protein>
<reference evidence="2 3" key="1">
    <citation type="journal article" date="2024" name="Commun. Biol.">
        <title>Comparative genomic analysis of thermophilic fungi reveals convergent evolutionary adaptations and gene losses.</title>
        <authorList>
            <person name="Steindorff A.S."/>
            <person name="Aguilar-Pontes M.V."/>
            <person name="Robinson A.J."/>
            <person name="Andreopoulos B."/>
            <person name="LaButti K."/>
            <person name="Kuo A."/>
            <person name="Mondo S."/>
            <person name="Riley R."/>
            <person name="Otillar R."/>
            <person name="Haridas S."/>
            <person name="Lipzen A."/>
            <person name="Grimwood J."/>
            <person name="Schmutz J."/>
            <person name="Clum A."/>
            <person name="Reid I.D."/>
            <person name="Moisan M.C."/>
            <person name="Butler G."/>
            <person name="Nguyen T.T.M."/>
            <person name="Dewar K."/>
            <person name="Conant G."/>
            <person name="Drula E."/>
            <person name="Henrissat B."/>
            <person name="Hansel C."/>
            <person name="Singer S."/>
            <person name="Hutchinson M.I."/>
            <person name="de Vries R.P."/>
            <person name="Natvig D.O."/>
            <person name="Powell A.J."/>
            <person name="Tsang A."/>
            <person name="Grigoriev I.V."/>
        </authorList>
    </citation>
    <scope>NUCLEOTIDE SEQUENCE [LARGE SCALE GENOMIC DNA]</scope>
    <source>
        <strain evidence="2 3">CBS 620.91</strain>
    </source>
</reference>
<name>A0ABR3VLK6_HUMIN</name>
<evidence type="ECO:0000256" key="1">
    <source>
        <dbReference type="SAM" id="SignalP"/>
    </source>
</evidence>
<organism evidence="2 3">
    <name type="scientific">Humicola insolens</name>
    <name type="common">Soft-rot fungus</name>
    <dbReference type="NCBI Taxonomy" id="85995"/>
    <lineage>
        <taxon>Eukaryota</taxon>
        <taxon>Fungi</taxon>
        <taxon>Dikarya</taxon>
        <taxon>Ascomycota</taxon>
        <taxon>Pezizomycotina</taxon>
        <taxon>Sordariomycetes</taxon>
        <taxon>Sordariomycetidae</taxon>
        <taxon>Sordariales</taxon>
        <taxon>Chaetomiaceae</taxon>
        <taxon>Mycothermus</taxon>
    </lineage>
</organism>
<keyword evidence="3" id="KW-1185">Reference proteome</keyword>
<dbReference type="Proteomes" id="UP001583172">
    <property type="component" value="Unassembled WGS sequence"/>
</dbReference>
<feature type="signal peptide" evidence="1">
    <location>
        <begin position="1"/>
        <end position="18"/>
    </location>
</feature>
<evidence type="ECO:0000313" key="3">
    <source>
        <dbReference type="Proteomes" id="UP001583172"/>
    </source>
</evidence>
<proteinExistence type="predicted"/>
<sequence length="68" mass="7576">MQFTALATLFSLAAFVAAAPAPEPRCDPGRYFCWSDNEIIICKDGKNIEVVAKCPNKCQWIGEYPYCV</sequence>
<feature type="chain" id="PRO_5045477670" evidence="1">
    <location>
        <begin position="19"/>
        <end position="68"/>
    </location>
</feature>
<evidence type="ECO:0000313" key="2">
    <source>
        <dbReference type="EMBL" id="KAL1842268.1"/>
    </source>
</evidence>
<gene>
    <name evidence="2" type="ORF">VTJ49DRAFT_5653</name>
</gene>
<dbReference type="EMBL" id="JAZGSY010000048">
    <property type="protein sequence ID" value="KAL1842268.1"/>
    <property type="molecule type" value="Genomic_DNA"/>
</dbReference>
<comment type="caution">
    <text evidence="2">The sequence shown here is derived from an EMBL/GenBank/DDBJ whole genome shotgun (WGS) entry which is preliminary data.</text>
</comment>